<organism evidence="1 2">
    <name type="scientific">Acetobacter pasteurianus NBRC 3278</name>
    <dbReference type="NCBI Taxonomy" id="1226660"/>
    <lineage>
        <taxon>Bacteria</taxon>
        <taxon>Pseudomonadati</taxon>
        <taxon>Pseudomonadota</taxon>
        <taxon>Alphaproteobacteria</taxon>
        <taxon>Acetobacterales</taxon>
        <taxon>Acetobacteraceae</taxon>
        <taxon>Acetobacter</taxon>
    </lineage>
</organism>
<accession>A0A401X7A2</accession>
<dbReference type="RefSeq" id="WP_124297558.1">
    <property type="nucleotide sequence ID" value="NZ_BDEV01000114.1"/>
</dbReference>
<comment type="caution">
    <text evidence="1">The sequence shown here is derived from an EMBL/GenBank/DDBJ whole genome shotgun (WGS) entry which is preliminary data.</text>
</comment>
<reference evidence="1 2" key="1">
    <citation type="submission" date="2016-06" db="EMBL/GenBank/DDBJ databases">
        <title>Acetobacter pasteurianus NBRC 3278 whole genome sequencing project.</title>
        <authorList>
            <person name="Matsutani M."/>
            <person name="Shiwa Y."/>
            <person name="Okamoto-Kainuma A."/>
            <person name="Ishikawa M."/>
            <person name="Koizumi Y."/>
            <person name="Yoshikawa H."/>
            <person name="Yakushi T."/>
            <person name="Matsushita K."/>
        </authorList>
    </citation>
    <scope>NUCLEOTIDE SEQUENCE [LARGE SCALE GENOMIC DNA]</scope>
    <source>
        <strain evidence="1 2">NBRC 3278</strain>
    </source>
</reference>
<proteinExistence type="predicted"/>
<keyword evidence="2" id="KW-1185">Reference proteome</keyword>
<sequence>MMSIYVGKEGGPHIAVSLTIHPDLPDLTLQTGGARSFLLATGHQTAMYHRLNSYCDDVSNVRTTNWSNHLQNRAFLIEDLKRESSMSKNIKQILKPTKQHRDEIRPDIFIVYFRSPLCVGFSQIHLLETVKSIWKAGGYVYIQTLGVLLSEGDNLDVVINDLLREKKKSEMRRYRKKVGNPE</sequence>
<evidence type="ECO:0000313" key="1">
    <source>
        <dbReference type="EMBL" id="GCD63613.1"/>
    </source>
</evidence>
<name>A0A401X7A2_ACEPA</name>
<dbReference type="Proteomes" id="UP000287385">
    <property type="component" value="Unassembled WGS sequence"/>
</dbReference>
<evidence type="ECO:0000313" key="2">
    <source>
        <dbReference type="Proteomes" id="UP000287385"/>
    </source>
</evidence>
<gene>
    <name evidence="1" type="ORF">NBRC3278_2706</name>
</gene>
<dbReference type="EMBL" id="BDEV01000114">
    <property type="protein sequence ID" value="GCD63613.1"/>
    <property type="molecule type" value="Genomic_DNA"/>
</dbReference>
<protein>
    <submittedName>
        <fullName evidence="1">Uncharacterized protein</fullName>
    </submittedName>
</protein>
<dbReference type="AlphaFoldDB" id="A0A401X7A2"/>